<organism evidence="1 2">
    <name type="scientific">Arcticibacter tournemirensis</name>
    <dbReference type="NCBI Taxonomy" id="699437"/>
    <lineage>
        <taxon>Bacteria</taxon>
        <taxon>Pseudomonadati</taxon>
        <taxon>Bacteroidota</taxon>
        <taxon>Sphingobacteriia</taxon>
        <taxon>Sphingobacteriales</taxon>
        <taxon>Sphingobacteriaceae</taxon>
        <taxon>Arcticibacter</taxon>
    </lineage>
</organism>
<dbReference type="EMBL" id="VWNE01000029">
    <property type="protein sequence ID" value="KAA8479158.1"/>
    <property type="molecule type" value="Genomic_DNA"/>
</dbReference>
<dbReference type="AlphaFoldDB" id="A0A5M9H233"/>
<dbReference type="Proteomes" id="UP000322918">
    <property type="component" value="Unassembled WGS sequence"/>
</dbReference>
<protein>
    <submittedName>
        <fullName evidence="1">Uncharacterized protein</fullName>
    </submittedName>
</protein>
<reference evidence="1 2" key="1">
    <citation type="submission" date="2019-09" db="EMBL/GenBank/DDBJ databases">
        <title>Pararcticibacter amylolyticus gen. nov., sp. nov., isolated from a rottenly hemp rope, and reclassification of Pedobacter tournemirensis as Pararcticibacter tournemirensis comb. nov.</title>
        <authorList>
            <person name="Cai Y."/>
        </authorList>
    </citation>
    <scope>NUCLEOTIDE SEQUENCE [LARGE SCALE GENOMIC DNA]</scope>
    <source>
        <strain evidence="1 2">TF5-37.2-LB10</strain>
    </source>
</reference>
<accession>A0A5M9H233</accession>
<proteinExistence type="predicted"/>
<dbReference type="RefSeq" id="WP_141813371.1">
    <property type="nucleotide sequence ID" value="NZ_VFPL01000001.1"/>
</dbReference>
<evidence type="ECO:0000313" key="1">
    <source>
        <dbReference type="EMBL" id="KAA8479158.1"/>
    </source>
</evidence>
<gene>
    <name evidence="1" type="ORF">F1649_16620</name>
</gene>
<comment type="caution">
    <text evidence="1">The sequence shown here is derived from an EMBL/GenBank/DDBJ whole genome shotgun (WGS) entry which is preliminary data.</text>
</comment>
<sequence length="66" mass="6851">MSAEAKMTGSQLVVVAVRGGTLSTRSCTAKPTPALNAETGQLRDVSAGMLSLIQLNYGAFRILLAI</sequence>
<evidence type="ECO:0000313" key="2">
    <source>
        <dbReference type="Proteomes" id="UP000322918"/>
    </source>
</evidence>
<name>A0A5M9H233_9SPHI</name>
<keyword evidence="2" id="KW-1185">Reference proteome</keyword>